<dbReference type="Proteomes" id="UP000652567">
    <property type="component" value="Unassembled WGS sequence"/>
</dbReference>
<keyword evidence="2" id="KW-1185">Reference proteome</keyword>
<protein>
    <submittedName>
        <fullName evidence="1">Uncharacterized protein</fullName>
    </submittedName>
</protein>
<dbReference type="EMBL" id="PRDL01000001">
    <property type="protein sequence ID" value="MBE8717640.1"/>
    <property type="molecule type" value="Genomic_DNA"/>
</dbReference>
<reference evidence="1" key="1">
    <citation type="submission" date="2018-07" db="EMBL/GenBank/DDBJ databases">
        <title>Genome assembly of strain Ka43.</title>
        <authorList>
            <person name="Kukolya J."/>
            <person name="Nagy I."/>
            <person name="Horvath B."/>
            <person name="Toth A."/>
        </authorList>
    </citation>
    <scope>NUCLEOTIDE SEQUENCE</scope>
    <source>
        <strain evidence="1">KB43</strain>
    </source>
</reference>
<proteinExistence type="predicted"/>
<name>A0A928V2N1_9GAMM</name>
<sequence length="124" mass="14228">MAFVNHAWITGSLDKDKLLKVRVSLDDMARLVFEPIIEYEVVDVVQGSKLLAGHLPLASHDPERLLNCLKERKSNAEEDRRVVVCIHEVAFDMVYRWLKESGVTDEQYEASSGALIDYKSKFYQ</sequence>
<accession>A0A928V2N1</accession>
<evidence type="ECO:0000313" key="2">
    <source>
        <dbReference type="Proteomes" id="UP000652567"/>
    </source>
</evidence>
<dbReference type="RefSeq" id="WP_193909590.1">
    <property type="nucleotide sequence ID" value="NZ_PRDL01000001.1"/>
</dbReference>
<evidence type="ECO:0000313" key="1">
    <source>
        <dbReference type="EMBL" id="MBE8717640.1"/>
    </source>
</evidence>
<comment type="caution">
    <text evidence="1">The sequence shown here is derived from an EMBL/GenBank/DDBJ whole genome shotgun (WGS) entry which is preliminary data.</text>
</comment>
<organism evidence="1 2">
    <name type="scientific">Cellvibrio polysaccharolyticus</name>
    <dbReference type="NCBI Taxonomy" id="2082724"/>
    <lineage>
        <taxon>Bacteria</taxon>
        <taxon>Pseudomonadati</taxon>
        <taxon>Pseudomonadota</taxon>
        <taxon>Gammaproteobacteria</taxon>
        <taxon>Cellvibrionales</taxon>
        <taxon>Cellvibrionaceae</taxon>
        <taxon>Cellvibrio</taxon>
    </lineage>
</organism>
<gene>
    <name evidence="1" type="ORF">C4F51_10620</name>
</gene>
<dbReference type="AlphaFoldDB" id="A0A928V2N1"/>